<name>A0AAV1HZN3_9CHLO</name>
<feature type="compositionally biased region" description="Acidic residues" evidence="1">
    <location>
        <begin position="147"/>
        <end position="157"/>
    </location>
</feature>
<gene>
    <name evidence="2" type="ORF">CVIRNUC_003152</name>
</gene>
<protein>
    <submittedName>
        <fullName evidence="2">Uncharacterized protein</fullName>
    </submittedName>
</protein>
<evidence type="ECO:0000313" key="3">
    <source>
        <dbReference type="Proteomes" id="UP001314263"/>
    </source>
</evidence>
<reference evidence="2 3" key="1">
    <citation type="submission" date="2023-10" db="EMBL/GenBank/DDBJ databases">
        <authorList>
            <person name="Maclean D."/>
            <person name="Macfadyen A."/>
        </authorList>
    </citation>
    <scope>NUCLEOTIDE SEQUENCE [LARGE SCALE GENOMIC DNA]</scope>
</reference>
<evidence type="ECO:0000256" key="1">
    <source>
        <dbReference type="SAM" id="MobiDB-lite"/>
    </source>
</evidence>
<dbReference type="EMBL" id="CAUYUE010000004">
    <property type="protein sequence ID" value="CAK0764377.1"/>
    <property type="molecule type" value="Genomic_DNA"/>
</dbReference>
<comment type="caution">
    <text evidence="2">The sequence shown here is derived from an EMBL/GenBank/DDBJ whole genome shotgun (WGS) entry which is preliminary data.</text>
</comment>
<evidence type="ECO:0000313" key="2">
    <source>
        <dbReference type="EMBL" id="CAK0764377.1"/>
    </source>
</evidence>
<feature type="region of interest" description="Disordered" evidence="1">
    <location>
        <begin position="136"/>
        <end position="157"/>
    </location>
</feature>
<keyword evidence="3" id="KW-1185">Reference proteome</keyword>
<organism evidence="2 3">
    <name type="scientific">Coccomyxa viridis</name>
    <dbReference type="NCBI Taxonomy" id="1274662"/>
    <lineage>
        <taxon>Eukaryota</taxon>
        <taxon>Viridiplantae</taxon>
        <taxon>Chlorophyta</taxon>
        <taxon>core chlorophytes</taxon>
        <taxon>Trebouxiophyceae</taxon>
        <taxon>Trebouxiophyceae incertae sedis</taxon>
        <taxon>Coccomyxaceae</taxon>
        <taxon>Coccomyxa</taxon>
    </lineage>
</organism>
<dbReference type="AlphaFoldDB" id="A0AAV1HZN3"/>
<sequence length="157" mass="17724">MEDDHPFECKCPRCSLSAMLTSPIKPRMSIWGNLRHENKKGVAAQVAEMPKSCQHRDMRSSPAPLLAFMALRNKCCWESQDEIALLCDFLFKREDQFEGSGALSDILAKWLERAREDENQKPRTRAWYRRRAAAMGYDGQAEGGEGSSDEGTPEPGT</sequence>
<accession>A0AAV1HZN3</accession>
<dbReference type="Proteomes" id="UP001314263">
    <property type="component" value="Unassembled WGS sequence"/>
</dbReference>
<proteinExistence type="predicted"/>